<dbReference type="InterPro" id="IPR036280">
    <property type="entry name" value="Multihaem_cyt_sf"/>
</dbReference>
<proteinExistence type="predicted"/>
<reference evidence="2" key="1">
    <citation type="submission" date="2018-10" db="EMBL/GenBank/DDBJ databases">
        <title>Hidden diversity of soil giant viruses.</title>
        <authorList>
            <person name="Schulz F."/>
            <person name="Alteio L."/>
            <person name="Goudeau D."/>
            <person name="Ryan E.M."/>
            <person name="Malmstrom R.R."/>
            <person name="Blanchard J."/>
            <person name="Woyke T."/>
        </authorList>
    </citation>
    <scope>NUCLEOTIDE SEQUENCE</scope>
    <source>
        <strain evidence="2">HAV1</strain>
    </source>
</reference>
<accession>A0A3G5A2T1</accession>
<protein>
    <submittedName>
        <fullName evidence="2">Uncharacterized protein</fullName>
    </submittedName>
</protein>
<dbReference type="SUPFAM" id="SSF48695">
    <property type="entry name" value="Multiheme cytochromes"/>
    <property type="match status" value="1"/>
</dbReference>
<feature type="region of interest" description="Disordered" evidence="1">
    <location>
        <begin position="118"/>
        <end position="201"/>
    </location>
</feature>
<sequence>MDGLIDVIRIINHDDAKLFEGKELHQRKIEIYLKIREMESRRCTICYQNSKKKGNRCGECDAMLFVHELKKKGEMGASPEERREQYKVWRKMYDDPEKRRKGFISHYYQKFMLGAAPASAPAPAPAPASTRGPALISQTGVSPPPIRTTSTARAAAVVAAPTGTANGLTTTVPSKELKKSLKRTSHPSDDDGQTRESKKQKNGTKCKIKRCMINVDGILCEAHGDCKKCIRCHEYRANLKIDGEMCKHCKDAIAGIKLIRKKGMCQAIRCLVKTGSLLCEKHKDAKKCTMCHKYHRYLKIDGKKCERCAKKF</sequence>
<name>A0A3G5A2T1_9VIRU</name>
<dbReference type="EMBL" id="MK072244">
    <property type="protein sequence ID" value="AYV80501.1"/>
    <property type="molecule type" value="Genomic_DNA"/>
</dbReference>
<evidence type="ECO:0000256" key="1">
    <source>
        <dbReference type="SAM" id="MobiDB-lite"/>
    </source>
</evidence>
<feature type="compositionally biased region" description="Basic and acidic residues" evidence="1">
    <location>
        <begin position="186"/>
        <end position="199"/>
    </location>
</feature>
<feature type="compositionally biased region" description="Low complexity" evidence="1">
    <location>
        <begin position="147"/>
        <end position="165"/>
    </location>
</feature>
<organism evidence="2">
    <name type="scientific">Harvfovirus sp</name>
    <dbReference type="NCBI Taxonomy" id="2487768"/>
    <lineage>
        <taxon>Viruses</taxon>
        <taxon>Varidnaviria</taxon>
        <taxon>Bamfordvirae</taxon>
        <taxon>Nucleocytoviricota</taxon>
        <taxon>Megaviricetes</taxon>
        <taxon>Imitervirales</taxon>
        <taxon>Mimiviridae</taxon>
        <taxon>Klosneuvirinae</taxon>
    </lineage>
</organism>
<evidence type="ECO:0000313" key="2">
    <source>
        <dbReference type="EMBL" id="AYV80501.1"/>
    </source>
</evidence>
<gene>
    <name evidence="2" type="ORF">Harvfovirus2_31</name>
</gene>